<feature type="region of interest" description="Disordered" evidence="1">
    <location>
        <begin position="1"/>
        <end position="86"/>
    </location>
</feature>
<feature type="region of interest" description="Disordered" evidence="1">
    <location>
        <begin position="250"/>
        <end position="275"/>
    </location>
</feature>
<feature type="compositionally biased region" description="Gly residues" evidence="1">
    <location>
        <begin position="1"/>
        <end position="10"/>
    </location>
</feature>
<comment type="caution">
    <text evidence="3">The sequence shown here is derived from an EMBL/GenBank/DDBJ whole genome shotgun (WGS) entry which is preliminary data.</text>
</comment>
<dbReference type="Proteomes" id="UP000241890">
    <property type="component" value="Unassembled WGS sequence"/>
</dbReference>
<evidence type="ECO:0000256" key="1">
    <source>
        <dbReference type="SAM" id="MobiDB-lite"/>
    </source>
</evidence>
<dbReference type="EMBL" id="BEYU01000122">
    <property type="protein sequence ID" value="GBG32500.1"/>
    <property type="molecule type" value="Genomic_DNA"/>
</dbReference>
<reference evidence="3 4" key="1">
    <citation type="submission" date="2017-12" db="EMBL/GenBank/DDBJ databases">
        <title>Sequencing, de novo assembly and annotation of complete genome of a new Thraustochytrid species, strain FCC1311.</title>
        <authorList>
            <person name="Sedici K."/>
            <person name="Godart F."/>
            <person name="Aiese Cigliano R."/>
            <person name="Sanseverino W."/>
            <person name="Barakat M."/>
            <person name="Ortet P."/>
            <person name="Marechal E."/>
            <person name="Cagnac O."/>
            <person name="Amato A."/>
        </authorList>
    </citation>
    <scope>NUCLEOTIDE SEQUENCE [LARGE SCALE GENOMIC DNA]</scope>
</reference>
<protein>
    <submittedName>
        <fullName evidence="3">BEACH domain-containing protein C2</fullName>
    </submittedName>
</protein>
<keyword evidence="4" id="KW-1185">Reference proteome</keyword>
<evidence type="ECO:0000259" key="2">
    <source>
        <dbReference type="Pfam" id="PF15787"/>
    </source>
</evidence>
<evidence type="ECO:0000313" key="3">
    <source>
        <dbReference type="EMBL" id="GBG32500.1"/>
    </source>
</evidence>
<dbReference type="InterPro" id="IPR031570">
    <property type="entry name" value="NBEA/BDCP_DUF4704"/>
</dbReference>
<dbReference type="InParanoid" id="A0A2R5GNP2"/>
<feature type="compositionally biased region" description="Polar residues" evidence="1">
    <location>
        <begin position="57"/>
        <end position="68"/>
    </location>
</feature>
<dbReference type="Pfam" id="PF15787">
    <property type="entry name" value="DUF4704"/>
    <property type="match status" value="1"/>
</dbReference>
<organism evidence="3 4">
    <name type="scientific">Hondaea fermentalgiana</name>
    <dbReference type="NCBI Taxonomy" id="2315210"/>
    <lineage>
        <taxon>Eukaryota</taxon>
        <taxon>Sar</taxon>
        <taxon>Stramenopiles</taxon>
        <taxon>Bigyra</taxon>
        <taxon>Labyrinthulomycetes</taxon>
        <taxon>Thraustochytrida</taxon>
        <taxon>Thraustochytriidae</taxon>
        <taxon>Hondaea</taxon>
    </lineage>
</organism>
<feature type="compositionally biased region" description="Low complexity" evidence="1">
    <location>
        <begin position="11"/>
        <end position="27"/>
    </location>
</feature>
<evidence type="ECO:0000313" key="4">
    <source>
        <dbReference type="Proteomes" id="UP000241890"/>
    </source>
</evidence>
<name>A0A2R5GNP2_9STRA</name>
<sequence>MPGLGGGGGSNSSNSSNSGSSLPPNGSIILPKPFKPFKTFDPAQQDGELHKKGIKPRQNNGHGHSSNGAHLHGNNLHVESGTGNARSSDWALRDLERIVRDKLLRFLCILGTQTFSHAAFTIVSTPLFQWGSLSHKERKNGIFALEILRSVLLTSAQVHTPQEYLHFPEVDAASLPQESQNFGVLGEDLLSWPAEGFTFGIWFREQGPTISPGESITPPSVHTPREREMPPASLDFDSILFQELRGDTSVPGMTSTNGVSGARPRRNSETPAVTCPPRRTVLWSMRNQQTGEGIEVSLEHKGVTSADANGIIKLCRNIVVEAFKAGNNAKGELVDMVKVHNELFTTSCAQKSSGWHWISVVLDPPSFSFSNPRLSIYVDARRLRTERIGLPNFSKNIARFSTSVCASALGAKSFAEDAMPFYGQMARAILLKKALSEDDVRNLCDLHTRPDGSGLFPAGLLESSEPFEAQEEAKSPSGTGAGGLGPIDAVAAAAANAPWASSSFNPSESSGDLSSAGTTTQVYLPTAATSVPYDMYSSSFGSLQQTWDTIRTDAREQLVTHTSAKRWRRLPPALHAATVFSWDAKHVQRALTMRGMVYCTDLSASGFKGVFMQDCARVVHRRLLSDVLASVGGMRSLFPLLLETVHDAAHAMRMTCDVDAGLATRVISLLADLVSFELCLGTSQRRAGHVWIVQGEGLLNLLRAVLVSCCADALVSELVMALASLVDATSLLYCRSTNHGNLFFLWDLLRSPSTEVQILAIELVHVYAIRTGGSLEPKGLSDGRSIDAPTGPFRFDVEHASLMQDYLTKSSAALPSLQVVDALLAFALGADFDADGLCTASSLESSDLSFEGEVVFPLALRVVFGLLLSPKTSEEVQLAGLKRVNRLLVLSNPRMRAHNRTLRQRQSSFGGGDNFVLVDEPEMPLVSGDIDRLTVLCIDLCCALKTLAANEDHGDLVEVLCTCVKKVCAELNSSESAFSNDIVRLIRCDWLPEQDDLGWGYSETSESLFPLSWVEGAETERLRTHLLHEEHLFDCFHLLHREARVHWLERGVQTLSSKRKELARQLDTQAKQK</sequence>
<dbReference type="AlphaFoldDB" id="A0A2R5GNP2"/>
<gene>
    <name evidence="3" type="ORF">FCC1311_087252</name>
</gene>
<accession>A0A2R5GNP2</accession>
<proteinExistence type="predicted"/>
<feature type="domain" description="DUF4704" evidence="2">
    <location>
        <begin position="615"/>
        <end position="675"/>
    </location>
</feature>